<dbReference type="HAMAP" id="MF_01401">
    <property type="entry name" value="MsrA"/>
    <property type="match status" value="1"/>
</dbReference>
<feature type="domain" description="Peptide methionine sulphoxide reductase MsrA" evidence="5">
    <location>
        <begin position="4"/>
        <end position="156"/>
    </location>
</feature>
<keyword evidence="1 4" id="KW-0560">Oxidoreductase</keyword>
<evidence type="ECO:0000256" key="1">
    <source>
        <dbReference type="ARBA" id="ARBA00023002"/>
    </source>
</evidence>
<dbReference type="EC" id="1.8.4.11" evidence="4"/>
<protein>
    <recommendedName>
        <fullName evidence="4">Peptide methionine sulfoxide reductase MsrA</fullName>
        <shortName evidence="4">Protein-methionine-S-oxide reductase</shortName>
        <ecNumber evidence="4">1.8.4.11</ecNumber>
    </recommendedName>
    <alternativeName>
        <fullName evidence="4">Peptide-methionine (S)-S-oxide reductase</fullName>
        <shortName evidence="4">Peptide Met(O) reductase</shortName>
    </alternativeName>
</protein>
<dbReference type="InterPro" id="IPR036509">
    <property type="entry name" value="Met_Sox_Rdtase_MsrA_sf"/>
</dbReference>
<proteinExistence type="inferred from homology"/>
<comment type="catalytic activity">
    <reaction evidence="3 4">
        <text>[thioredoxin]-disulfide + L-methionine + H2O = L-methionine (S)-S-oxide + [thioredoxin]-dithiol</text>
        <dbReference type="Rhea" id="RHEA:19993"/>
        <dbReference type="Rhea" id="RHEA-COMP:10698"/>
        <dbReference type="Rhea" id="RHEA-COMP:10700"/>
        <dbReference type="ChEBI" id="CHEBI:15377"/>
        <dbReference type="ChEBI" id="CHEBI:29950"/>
        <dbReference type="ChEBI" id="CHEBI:50058"/>
        <dbReference type="ChEBI" id="CHEBI:57844"/>
        <dbReference type="ChEBI" id="CHEBI:58772"/>
        <dbReference type="EC" id="1.8.4.11"/>
    </reaction>
</comment>
<evidence type="ECO:0000259" key="5">
    <source>
        <dbReference type="Pfam" id="PF01625"/>
    </source>
</evidence>
<comment type="function">
    <text evidence="4">Has an important function as a repair enzyme for proteins that have been inactivated by oxidation. Catalyzes the reversible oxidation-reduction of methionine sulfoxide in proteins to methionine.</text>
</comment>
<evidence type="ECO:0000256" key="4">
    <source>
        <dbReference type="HAMAP-Rule" id="MF_01401"/>
    </source>
</evidence>
<evidence type="ECO:0000256" key="2">
    <source>
        <dbReference type="ARBA" id="ARBA00047806"/>
    </source>
</evidence>
<dbReference type="Gene3D" id="3.30.1060.10">
    <property type="entry name" value="Peptide methionine sulphoxide reductase MsrA"/>
    <property type="match status" value="1"/>
</dbReference>
<evidence type="ECO:0000313" key="7">
    <source>
        <dbReference type="Proteomes" id="UP000093807"/>
    </source>
</evidence>
<dbReference type="Pfam" id="PF01625">
    <property type="entry name" value="PMSR"/>
    <property type="match status" value="1"/>
</dbReference>
<accession>A0A199XS74</accession>
<keyword evidence="7" id="KW-1185">Reference proteome</keyword>
<organism evidence="6 7">
    <name type="scientific">Flavobacterium succinicans</name>
    <dbReference type="NCBI Taxonomy" id="29536"/>
    <lineage>
        <taxon>Bacteria</taxon>
        <taxon>Pseudomonadati</taxon>
        <taxon>Bacteroidota</taxon>
        <taxon>Flavobacteriia</taxon>
        <taxon>Flavobacteriales</taxon>
        <taxon>Flavobacteriaceae</taxon>
        <taxon>Flavobacterium</taxon>
    </lineage>
</organism>
<name>A0A199XS74_9FLAO</name>
<dbReference type="NCBIfam" id="TIGR00401">
    <property type="entry name" value="msrA"/>
    <property type="match status" value="1"/>
</dbReference>
<comment type="similarity">
    <text evidence="4">Belongs to the MsrA Met sulfoxide reductase family.</text>
</comment>
<reference evidence="6 7" key="1">
    <citation type="submission" date="2016-06" db="EMBL/GenBank/DDBJ databases">
        <title>Draft genome sequence of Flavobacterium succinicans strain DD5b.</title>
        <authorList>
            <person name="Poehlein A."/>
            <person name="Daniel R."/>
            <person name="Simeonova D.D."/>
        </authorList>
    </citation>
    <scope>NUCLEOTIDE SEQUENCE [LARGE SCALE GENOMIC DNA]</scope>
    <source>
        <strain evidence="6 7">DD5b</strain>
    </source>
</reference>
<feature type="active site" evidence="4">
    <location>
        <position position="10"/>
    </location>
</feature>
<evidence type="ECO:0000313" key="6">
    <source>
        <dbReference type="EMBL" id="OAZ04272.1"/>
    </source>
</evidence>
<dbReference type="Proteomes" id="UP000093807">
    <property type="component" value="Unassembled WGS sequence"/>
</dbReference>
<gene>
    <name evidence="6" type="primary">msrA2</name>
    <name evidence="4" type="synonym">msrA</name>
    <name evidence="6" type="ORF">FLB_12660</name>
</gene>
<dbReference type="OrthoDB" id="4174719at2"/>
<dbReference type="AlphaFoldDB" id="A0A199XS74"/>
<dbReference type="PATRIC" id="fig|29536.5.peg.1335"/>
<dbReference type="PANTHER" id="PTHR43774">
    <property type="entry name" value="PEPTIDE METHIONINE SULFOXIDE REDUCTASE"/>
    <property type="match status" value="1"/>
</dbReference>
<evidence type="ECO:0000256" key="3">
    <source>
        <dbReference type="ARBA" id="ARBA00048782"/>
    </source>
</evidence>
<comment type="catalytic activity">
    <reaction evidence="2 4">
        <text>L-methionyl-[protein] + [thioredoxin]-disulfide + H2O = L-methionyl-(S)-S-oxide-[protein] + [thioredoxin]-dithiol</text>
        <dbReference type="Rhea" id="RHEA:14217"/>
        <dbReference type="Rhea" id="RHEA-COMP:10698"/>
        <dbReference type="Rhea" id="RHEA-COMP:10700"/>
        <dbReference type="Rhea" id="RHEA-COMP:12313"/>
        <dbReference type="Rhea" id="RHEA-COMP:12315"/>
        <dbReference type="ChEBI" id="CHEBI:15377"/>
        <dbReference type="ChEBI" id="CHEBI:16044"/>
        <dbReference type="ChEBI" id="CHEBI:29950"/>
        <dbReference type="ChEBI" id="CHEBI:44120"/>
        <dbReference type="ChEBI" id="CHEBI:50058"/>
        <dbReference type="EC" id="1.8.4.11"/>
    </reaction>
</comment>
<comment type="caution">
    <text evidence="6">The sequence shown here is derived from an EMBL/GenBank/DDBJ whole genome shotgun (WGS) entry which is preliminary data.</text>
</comment>
<dbReference type="SUPFAM" id="SSF55068">
    <property type="entry name" value="Peptide methionine sulfoxide reductase"/>
    <property type="match status" value="1"/>
</dbReference>
<dbReference type="InterPro" id="IPR002569">
    <property type="entry name" value="Met_Sox_Rdtase_MsrA_dom"/>
</dbReference>
<sequence length="175" mass="19844">MNHATFAGGCFWCTEAVFLQLKGVEAVVSGYIGGTIENPTYEQICTGRTGHAEAIQITFNEDMISFGTLLEVFFATHNPTTLNRQGADVGTQYRSEIFYHSENQKTLSDAYIRQLDEAKVYNSPIVTQLSPFTKFYPAEAYHQNYYQLNKEKSYCHYVITPKMNTLSESFSTLLK</sequence>
<dbReference type="GO" id="GO:0008113">
    <property type="term" value="F:peptide-methionine (S)-S-oxide reductase activity"/>
    <property type="evidence" value="ECO:0007669"/>
    <property type="project" value="UniProtKB-UniRule"/>
</dbReference>
<dbReference type="RefSeq" id="WP_064715090.1">
    <property type="nucleotide sequence ID" value="NZ_JMTM01000035.1"/>
</dbReference>
<dbReference type="GO" id="GO:0033744">
    <property type="term" value="F:L-methionine:thioredoxin-disulfide S-oxidoreductase activity"/>
    <property type="evidence" value="ECO:0007669"/>
    <property type="project" value="RHEA"/>
</dbReference>
<dbReference type="EMBL" id="JMTM01000035">
    <property type="protein sequence ID" value="OAZ04272.1"/>
    <property type="molecule type" value="Genomic_DNA"/>
</dbReference>
<dbReference type="PANTHER" id="PTHR43774:SF1">
    <property type="entry name" value="PEPTIDE METHIONINE SULFOXIDE REDUCTASE MSRA 2"/>
    <property type="match status" value="1"/>
</dbReference>